<dbReference type="EMBL" id="BDDD01003473">
    <property type="protein sequence ID" value="GAV85177.1"/>
    <property type="molecule type" value="Genomic_DNA"/>
</dbReference>
<dbReference type="AlphaFoldDB" id="A0A1Q3CY59"/>
<evidence type="ECO:0000313" key="2">
    <source>
        <dbReference type="Proteomes" id="UP000187406"/>
    </source>
</evidence>
<dbReference type="InParanoid" id="A0A1Q3CY59"/>
<dbReference type="Proteomes" id="UP000187406">
    <property type="component" value="Unassembled WGS sequence"/>
</dbReference>
<organism evidence="1 2">
    <name type="scientific">Cephalotus follicularis</name>
    <name type="common">Albany pitcher plant</name>
    <dbReference type="NCBI Taxonomy" id="3775"/>
    <lineage>
        <taxon>Eukaryota</taxon>
        <taxon>Viridiplantae</taxon>
        <taxon>Streptophyta</taxon>
        <taxon>Embryophyta</taxon>
        <taxon>Tracheophyta</taxon>
        <taxon>Spermatophyta</taxon>
        <taxon>Magnoliopsida</taxon>
        <taxon>eudicotyledons</taxon>
        <taxon>Gunneridae</taxon>
        <taxon>Pentapetalae</taxon>
        <taxon>rosids</taxon>
        <taxon>fabids</taxon>
        <taxon>Oxalidales</taxon>
        <taxon>Cephalotaceae</taxon>
        <taxon>Cephalotus</taxon>
    </lineage>
</organism>
<feature type="non-terminal residue" evidence="1">
    <location>
        <position position="1"/>
    </location>
</feature>
<accession>A0A1Q3CY59</accession>
<gene>
    <name evidence="1" type="ORF">CFOL_v3_28615</name>
</gene>
<protein>
    <submittedName>
        <fullName evidence="1">UBN2 domain-containing protein</fullName>
    </submittedName>
</protein>
<sequence length="128" mass="14808">DGPRLVSKVVNGECVSKPRDEYSVLDRKKLQMNAKAIHMIFCVLSPNEYNKVTYEGTNQVKESKISMLVHEYEMFKMHDDETITSMFTRFANITNTLKSLGKSYSNIEMMRKDLRSLPIAWRPKVTAI</sequence>
<name>A0A1Q3CY59_CEPFO</name>
<dbReference type="OrthoDB" id="1293210at2759"/>
<dbReference type="PANTHER" id="PTHR34676">
    <property type="entry name" value="DUF4219 DOMAIN-CONTAINING PROTEIN-RELATED"/>
    <property type="match status" value="1"/>
</dbReference>
<feature type="non-terminal residue" evidence="1">
    <location>
        <position position="128"/>
    </location>
</feature>
<dbReference type="PANTHER" id="PTHR34676:SF8">
    <property type="entry name" value="TRANSMEMBRANE PROTEIN"/>
    <property type="match status" value="1"/>
</dbReference>
<reference evidence="2" key="1">
    <citation type="submission" date="2016-04" db="EMBL/GenBank/DDBJ databases">
        <title>Cephalotus genome sequencing.</title>
        <authorList>
            <person name="Fukushima K."/>
            <person name="Hasebe M."/>
            <person name="Fang X."/>
        </authorList>
    </citation>
    <scope>NUCLEOTIDE SEQUENCE [LARGE SCALE GENOMIC DNA]</scope>
    <source>
        <strain evidence="2">cv. St1</strain>
    </source>
</reference>
<dbReference type="Pfam" id="PF14223">
    <property type="entry name" value="Retrotran_gag_2"/>
    <property type="match status" value="1"/>
</dbReference>
<comment type="caution">
    <text evidence="1">The sequence shown here is derived from an EMBL/GenBank/DDBJ whole genome shotgun (WGS) entry which is preliminary data.</text>
</comment>
<evidence type="ECO:0000313" key="1">
    <source>
        <dbReference type="EMBL" id="GAV85177.1"/>
    </source>
</evidence>
<proteinExistence type="predicted"/>
<keyword evidence="2" id="KW-1185">Reference proteome</keyword>